<keyword evidence="1" id="KW-1133">Transmembrane helix</keyword>
<keyword evidence="1" id="KW-0812">Transmembrane</keyword>
<dbReference type="AlphaFoldDB" id="A0ABD5YLL9"/>
<feature type="transmembrane region" description="Helical" evidence="1">
    <location>
        <begin position="38"/>
        <end position="57"/>
    </location>
</feature>
<comment type="caution">
    <text evidence="2">The sequence shown here is derived from an EMBL/GenBank/DDBJ whole genome shotgun (WGS) entry which is preliminary data.</text>
</comment>
<accession>A0ABD5YLL9</accession>
<dbReference type="RefSeq" id="WP_248906941.1">
    <property type="nucleotide sequence ID" value="NZ_CP109979.1"/>
</dbReference>
<dbReference type="GeneID" id="76199838"/>
<proteinExistence type="predicted"/>
<gene>
    <name evidence="2" type="ORF">ACFQL7_10530</name>
</gene>
<name>A0ABD5YLL9_9EURY</name>
<dbReference type="EMBL" id="JBHTAX010000001">
    <property type="protein sequence ID" value="MFC7190244.1"/>
    <property type="molecule type" value="Genomic_DNA"/>
</dbReference>
<evidence type="ECO:0000313" key="2">
    <source>
        <dbReference type="EMBL" id="MFC7190244.1"/>
    </source>
</evidence>
<dbReference type="Proteomes" id="UP001596417">
    <property type="component" value="Unassembled WGS sequence"/>
</dbReference>
<reference evidence="2 3" key="1">
    <citation type="journal article" date="2019" name="Int. J. Syst. Evol. Microbiol.">
        <title>The Global Catalogue of Microorganisms (GCM) 10K type strain sequencing project: providing services to taxonomists for standard genome sequencing and annotation.</title>
        <authorList>
            <consortium name="The Broad Institute Genomics Platform"/>
            <consortium name="The Broad Institute Genome Sequencing Center for Infectious Disease"/>
            <person name="Wu L."/>
            <person name="Ma J."/>
        </authorList>
    </citation>
    <scope>NUCLEOTIDE SEQUENCE [LARGE SCALE GENOMIC DNA]</scope>
    <source>
        <strain evidence="2 3">RDMS1</strain>
    </source>
</reference>
<protein>
    <submittedName>
        <fullName evidence="2">Uncharacterized protein</fullName>
    </submittedName>
</protein>
<feature type="transmembrane region" description="Helical" evidence="1">
    <location>
        <begin position="5"/>
        <end position="26"/>
    </location>
</feature>
<organism evidence="2 3">
    <name type="scientific">Halocatena marina</name>
    <dbReference type="NCBI Taxonomy" id="2934937"/>
    <lineage>
        <taxon>Archaea</taxon>
        <taxon>Methanobacteriati</taxon>
        <taxon>Methanobacteriota</taxon>
        <taxon>Stenosarchaea group</taxon>
        <taxon>Halobacteria</taxon>
        <taxon>Halobacteriales</taxon>
        <taxon>Natronomonadaceae</taxon>
        <taxon>Halocatena</taxon>
    </lineage>
</organism>
<keyword evidence="3" id="KW-1185">Reference proteome</keyword>
<evidence type="ECO:0000313" key="3">
    <source>
        <dbReference type="Proteomes" id="UP001596417"/>
    </source>
</evidence>
<sequence>MIRQLLYGVLGGIGVVTGILAVGLAATHVGFVLDDPPLLIGFVGTFVAGCLLVVQGGKTVAAQIPHRLTTQ</sequence>
<evidence type="ECO:0000256" key="1">
    <source>
        <dbReference type="SAM" id="Phobius"/>
    </source>
</evidence>
<keyword evidence="1" id="KW-0472">Membrane</keyword>